<dbReference type="InterPro" id="IPR036052">
    <property type="entry name" value="TrpB-like_PALP_sf"/>
</dbReference>
<evidence type="ECO:0000256" key="9">
    <source>
        <dbReference type="ARBA" id="ARBA00023239"/>
    </source>
</evidence>
<dbReference type="PANTHER" id="PTHR48077:SF3">
    <property type="entry name" value="TRYPTOPHAN SYNTHASE"/>
    <property type="match status" value="1"/>
</dbReference>
<dbReference type="InterPro" id="IPR006654">
    <property type="entry name" value="Trp_synth_beta"/>
</dbReference>
<evidence type="ECO:0000256" key="5">
    <source>
        <dbReference type="ARBA" id="ARBA00022605"/>
    </source>
</evidence>
<comment type="cofactor">
    <cofactor evidence="1 11">
        <name>pyridoxal 5'-phosphate</name>
        <dbReference type="ChEBI" id="CHEBI:597326"/>
    </cofactor>
</comment>
<dbReference type="HAMAP" id="MF_00133">
    <property type="entry name" value="Trp_synth_beta"/>
    <property type="match status" value="1"/>
</dbReference>
<gene>
    <name evidence="11 13" type="primary">trpB</name>
    <name evidence="13" type="ORF">DXH78_05815</name>
</gene>
<organism evidence="13 14">
    <name type="scientific">Undibacter mobilis</name>
    <dbReference type="NCBI Taxonomy" id="2292256"/>
    <lineage>
        <taxon>Bacteria</taxon>
        <taxon>Pseudomonadati</taxon>
        <taxon>Pseudomonadota</taxon>
        <taxon>Alphaproteobacteria</taxon>
        <taxon>Hyphomicrobiales</taxon>
        <taxon>Nitrobacteraceae</taxon>
        <taxon>Undibacter</taxon>
    </lineage>
</organism>
<comment type="function">
    <text evidence="11">The beta subunit is responsible for the synthesis of L-tryptophan from indole and L-serine.</text>
</comment>
<comment type="subunit">
    <text evidence="4 11">Tetramer of two alpha and two beta chains.</text>
</comment>
<comment type="caution">
    <text evidence="13">The sequence shown here is derived from an EMBL/GenBank/DDBJ whole genome shotgun (WGS) entry which is preliminary data.</text>
</comment>
<sequence>MTVQQQPNSFRTGPDERGHFGIYGGRFVAETLMPLILDLEKAYNQAKADPAFQKEMDSYLSHYVGRPSPLYFAERLTKKFGGAKIYFKREDLNHTGAHKVNNVTGQIMLAQRMGKKRIIAETGAGMHGVATATLCAKFGLPCIVYMGAVDVERQQPNVLRMKMLGAEVRAVTSGSSTLKDAMNEALRDWVTNVSDTFYCIGTVAGPHPYPAMVRDFQCIIGNETRAQMQQLEGRLPDSLIACIGGGSNAMGLFHPFLDDRSVEIYGVEAAGHGIPSGQHAASVTGGRPGVLHGNRTYLLMDDDGQITEAHSISAGLDYPGIGPEHSWLNDMGRVKFLSATDDEAVAAFQLCSQLEGIIPALEPAHALARVFDLAPKLPKDHLMVVNMSGRGDKDLASVQAWLETHKK</sequence>
<evidence type="ECO:0000256" key="7">
    <source>
        <dbReference type="ARBA" id="ARBA00022898"/>
    </source>
</evidence>
<dbReference type="RefSeq" id="WP_115516170.1">
    <property type="nucleotide sequence ID" value="NZ_QRGO01000001.1"/>
</dbReference>
<dbReference type="AlphaFoldDB" id="A0A371B9B9"/>
<dbReference type="OrthoDB" id="9766131at2"/>
<evidence type="ECO:0000313" key="14">
    <source>
        <dbReference type="Proteomes" id="UP000263993"/>
    </source>
</evidence>
<dbReference type="EMBL" id="QRGO01000001">
    <property type="protein sequence ID" value="RDV04144.1"/>
    <property type="molecule type" value="Genomic_DNA"/>
</dbReference>
<proteinExistence type="inferred from homology"/>
<dbReference type="InterPro" id="IPR001926">
    <property type="entry name" value="TrpB-like_PALP"/>
</dbReference>
<evidence type="ECO:0000256" key="2">
    <source>
        <dbReference type="ARBA" id="ARBA00004733"/>
    </source>
</evidence>
<reference evidence="14" key="1">
    <citation type="submission" date="2018-08" db="EMBL/GenBank/DDBJ databases">
        <authorList>
            <person name="Kim S.-J."/>
            <person name="Jung G.-Y."/>
        </authorList>
    </citation>
    <scope>NUCLEOTIDE SEQUENCE [LARGE SCALE GENOMIC DNA]</scope>
    <source>
        <strain evidence="14">GY_H</strain>
    </source>
</reference>
<dbReference type="Proteomes" id="UP000263993">
    <property type="component" value="Unassembled WGS sequence"/>
</dbReference>
<dbReference type="Gene3D" id="3.40.50.1100">
    <property type="match status" value="2"/>
</dbReference>
<dbReference type="SUPFAM" id="SSF53686">
    <property type="entry name" value="Tryptophan synthase beta subunit-like PLP-dependent enzymes"/>
    <property type="match status" value="1"/>
</dbReference>
<keyword evidence="5 11" id="KW-0028">Amino-acid biosynthesis</keyword>
<name>A0A371B9B9_9BRAD</name>
<accession>A0A371B9B9</accession>
<dbReference type="GO" id="GO:0005737">
    <property type="term" value="C:cytoplasm"/>
    <property type="evidence" value="ECO:0007669"/>
    <property type="project" value="TreeGrafter"/>
</dbReference>
<comment type="pathway">
    <text evidence="2 11">Amino-acid biosynthesis; L-tryptophan biosynthesis; L-tryptophan from chorismate: step 5/5.</text>
</comment>
<evidence type="ECO:0000256" key="6">
    <source>
        <dbReference type="ARBA" id="ARBA00022822"/>
    </source>
</evidence>
<evidence type="ECO:0000259" key="12">
    <source>
        <dbReference type="Pfam" id="PF00291"/>
    </source>
</evidence>
<dbReference type="FunFam" id="3.40.50.1100:FF:000001">
    <property type="entry name" value="Tryptophan synthase beta chain"/>
    <property type="match status" value="1"/>
</dbReference>
<dbReference type="FunFam" id="3.40.50.1100:FF:000004">
    <property type="entry name" value="Tryptophan synthase beta chain"/>
    <property type="match status" value="1"/>
</dbReference>
<evidence type="ECO:0000313" key="13">
    <source>
        <dbReference type="EMBL" id="RDV04144.1"/>
    </source>
</evidence>
<evidence type="ECO:0000256" key="3">
    <source>
        <dbReference type="ARBA" id="ARBA00009982"/>
    </source>
</evidence>
<keyword evidence="9 11" id="KW-0456">Lyase</keyword>
<comment type="similarity">
    <text evidence="3 11">Belongs to the TrpB family.</text>
</comment>
<dbReference type="PANTHER" id="PTHR48077">
    <property type="entry name" value="TRYPTOPHAN SYNTHASE-RELATED"/>
    <property type="match status" value="1"/>
</dbReference>
<protein>
    <recommendedName>
        <fullName evidence="11">Tryptophan synthase beta chain</fullName>
        <ecNumber evidence="11">4.2.1.20</ecNumber>
    </recommendedName>
</protein>
<keyword evidence="6 11" id="KW-0822">Tryptophan biosynthesis</keyword>
<dbReference type="GO" id="GO:0004834">
    <property type="term" value="F:tryptophan synthase activity"/>
    <property type="evidence" value="ECO:0007669"/>
    <property type="project" value="UniProtKB-UniRule"/>
</dbReference>
<dbReference type="UniPathway" id="UPA00035">
    <property type="reaction ID" value="UER00044"/>
</dbReference>
<keyword evidence="14" id="KW-1185">Reference proteome</keyword>
<comment type="catalytic activity">
    <reaction evidence="10 11">
        <text>(1S,2R)-1-C-(indol-3-yl)glycerol 3-phosphate + L-serine = D-glyceraldehyde 3-phosphate + L-tryptophan + H2O</text>
        <dbReference type="Rhea" id="RHEA:10532"/>
        <dbReference type="ChEBI" id="CHEBI:15377"/>
        <dbReference type="ChEBI" id="CHEBI:33384"/>
        <dbReference type="ChEBI" id="CHEBI:57912"/>
        <dbReference type="ChEBI" id="CHEBI:58866"/>
        <dbReference type="ChEBI" id="CHEBI:59776"/>
        <dbReference type="EC" id="4.2.1.20"/>
    </reaction>
</comment>
<evidence type="ECO:0000256" key="4">
    <source>
        <dbReference type="ARBA" id="ARBA00011270"/>
    </source>
</evidence>
<dbReference type="NCBIfam" id="TIGR00263">
    <property type="entry name" value="trpB"/>
    <property type="match status" value="1"/>
</dbReference>
<dbReference type="PIRSF" id="PIRSF001413">
    <property type="entry name" value="Trp_syn_beta"/>
    <property type="match status" value="1"/>
</dbReference>
<evidence type="ECO:0000256" key="1">
    <source>
        <dbReference type="ARBA" id="ARBA00001933"/>
    </source>
</evidence>
<dbReference type="Pfam" id="PF00291">
    <property type="entry name" value="PALP"/>
    <property type="match status" value="1"/>
</dbReference>
<evidence type="ECO:0000256" key="8">
    <source>
        <dbReference type="ARBA" id="ARBA00023141"/>
    </source>
</evidence>
<evidence type="ECO:0000256" key="10">
    <source>
        <dbReference type="ARBA" id="ARBA00049047"/>
    </source>
</evidence>
<feature type="domain" description="Tryptophan synthase beta chain-like PALP" evidence="12">
    <location>
        <begin position="65"/>
        <end position="389"/>
    </location>
</feature>
<dbReference type="EC" id="4.2.1.20" evidence="11"/>
<dbReference type="InterPro" id="IPR023026">
    <property type="entry name" value="Trp_synth_beta/beta-like"/>
</dbReference>
<dbReference type="CDD" id="cd06446">
    <property type="entry name" value="Trp-synth_B"/>
    <property type="match status" value="1"/>
</dbReference>
<evidence type="ECO:0000256" key="11">
    <source>
        <dbReference type="HAMAP-Rule" id="MF_00133"/>
    </source>
</evidence>
<keyword evidence="7 11" id="KW-0663">Pyridoxal phosphate</keyword>
<feature type="modified residue" description="N6-(pyridoxal phosphate)lysine" evidence="11">
    <location>
        <position position="99"/>
    </location>
</feature>
<keyword evidence="8 11" id="KW-0057">Aromatic amino acid biosynthesis</keyword>